<evidence type="ECO:0000313" key="3">
    <source>
        <dbReference type="Proteomes" id="UP000319257"/>
    </source>
</evidence>
<keyword evidence="1" id="KW-0472">Membrane</keyword>
<dbReference type="Proteomes" id="UP000319257">
    <property type="component" value="Unassembled WGS sequence"/>
</dbReference>
<feature type="transmembrane region" description="Helical" evidence="1">
    <location>
        <begin position="124"/>
        <end position="142"/>
    </location>
</feature>
<organism evidence="2 3">
    <name type="scientific">Thyridium curvatum</name>
    <dbReference type="NCBI Taxonomy" id="1093900"/>
    <lineage>
        <taxon>Eukaryota</taxon>
        <taxon>Fungi</taxon>
        <taxon>Dikarya</taxon>
        <taxon>Ascomycota</taxon>
        <taxon>Pezizomycotina</taxon>
        <taxon>Sordariomycetes</taxon>
        <taxon>Sordariomycetidae</taxon>
        <taxon>Thyridiales</taxon>
        <taxon>Thyridiaceae</taxon>
        <taxon>Thyridium</taxon>
    </lineage>
</organism>
<name>A0A507BDH7_9PEZI</name>
<proteinExistence type="predicted"/>
<dbReference type="RefSeq" id="XP_030998455.1">
    <property type="nucleotide sequence ID" value="XM_031138012.1"/>
</dbReference>
<gene>
    <name evidence="2" type="ORF">E0L32_003685</name>
</gene>
<dbReference type="EMBL" id="SKBQ01000016">
    <property type="protein sequence ID" value="TPX16744.1"/>
    <property type="molecule type" value="Genomic_DNA"/>
</dbReference>
<dbReference type="GeneID" id="41971132"/>
<comment type="caution">
    <text evidence="2">The sequence shown here is derived from an EMBL/GenBank/DDBJ whole genome shotgun (WGS) entry which is preliminary data.</text>
</comment>
<sequence>MQNMVLFETTESVIEVLWDVALAFFVTRLALVYFAVVFVPTCLISYLATCNDGSLLHRANIAGVVAAQLLVTALAARGVVVHFQLPHLKSLRLAIGGVALGFMLGARALVAAAGWSLFVGGGRSTALLLAVFAAMPALMMALERNPAKHLEEGDYHHETGLKGSLSDRM</sequence>
<feature type="transmembrane region" description="Helical" evidence="1">
    <location>
        <begin position="59"/>
        <end position="81"/>
    </location>
</feature>
<keyword evidence="1" id="KW-1133">Transmembrane helix</keyword>
<dbReference type="OrthoDB" id="4847749at2759"/>
<accession>A0A507BDH7</accession>
<dbReference type="AlphaFoldDB" id="A0A507BDH7"/>
<feature type="transmembrane region" description="Helical" evidence="1">
    <location>
        <begin position="20"/>
        <end position="47"/>
    </location>
</feature>
<evidence type="ECO:0000256" key="1">
    <source>
        <dbReference type="SAM" id="Phobius"/>
    </source>
</evidence>
<protein>
    <submittedName>
        <fullName evidence="2">Uncharacterized protein</fullName>
    </submittedName>
</protein>
<feature type="transmembrane region" description="Helical" evidence="1">
    <location>
        <begin position="93"/>
        <end position="118"/>
    </location>
</feature>
<dbReference type="InParanoid" id="A0A507BDH7"/>
<keyword evidence="3" id="KW-1185">Reference proteome</keyword>
<evidence type="ECO:0000313" key="2">
    <source>
        <dbReference type="EMBL" id="TPX16744.1"/>
    </source>
</evidence>
<reference evidence="2 3" key="1">
    <citation type="submission" date="2019-06" db="EMBL/GenBank/DDBJ databases">
        <title>Draft genome sequence of the filamentous fungus Phialemoniopsis curvata isolated from diesel fuel.</title>
        <authorList>
            <person name="Varaljay V.A."/>
            <person name="Lyon W.J."/>
            <person name="Crouch A.L."/>
            <person name="Drake C.E."/>
            <person name="Hollomon J.M."/>
            <person name="Nadeau L.J."/>
            <person name="Nunn H.S."/>
            <person name="Stevenson B.S."/>
            <person name="Bojanowski C.L."/>
            <person name="Crookes-Goodson W.J."/>
        </authorList>
    </citation>
    <scope>NUCLEOTIDE SEQUENCE [LARGE SCALE GENOMIC DNA]</scope>
    <source>
        <strain evidence="2 3">D216</strain>
    </source>
</reference>
<keyword evidence="1" id="KW-0812">Transmembrane</keyword>